<sequence length="806" mass="90487">MDEHALETLCYNFNCAVTVTDDNCKSCLILNNDQTLEPPNNLTGNVEAGSDLVEENQESINDQSNDTQETCSYQGQTSPILQKVGDLSNKLQNLKKEHAVLCDEVKGIKADSFPGTEISNALQSFSMEYELLKNKYHEECQLLKKKYLEEFSERKRLYNEVIELKGNIRVFCRCRPLHQAEISNGSASVVDFDSSQENELQIICSDSSRKQFKFDHVYKPEDNQEAVFAQTMPIVTSVLDGYNVCIFAYGQTGTGKTFTMEGTSENRGVNYRTLEELFRVTKERNSFMKYQLFVSMLEVYNEKIRDLLAESSNQPAKKLEIKQSAEGTQEVPGLVETSVYSTDEVWELLKCGSQARSVGSTNANELSSRSHSLVRVTVVGENSINGQRTRSNLWLVDLAGSERVGRLDVEGERLKESQFINKSLSALGDVISALASKTAHIPYRNSKLTHMLQNSLGGDCKTLMFVQISPSSADLGETLCSLNFASRVRGVEHGPARKQTDATELFKYKQLAEKAKHDEKEVKKLQDNLQSLQLRLSAREHICRNLQEKVRDLENQLAEERKTRLKQESRALANLSTQSSGIPSSSFSQSQMMVFEKKPPLAPSKMRLPLRGITNLMRPPSPVPPAYKIRNSMITLPVNNKENASRTSMAGAKGKPVLKARRGSIAVRPSPAASNQAMQPKRRASIATLHMDQNANMATPLNRSNARFRTDRVMGRQSFVWDPQRVWRTSRVQSPLPQQKEMSSATVEETPVVPRRSSKFMGSPPSQQVGSWKPKHPTVVALQKKQLIWSPLKMKAMKNSRKSLLS</sequence>
<organism evidence="1 2">
    <name type="scientific">Catharanthus roseus</name>
    <name type="common">Madagascar periwinkle</name>
    <name type="synonym">Vinca rosea</name>
    <dbReference type="NCBI Taxonomy" id="4058"/>
    <lineage>
        <taxon>Eukaryota</taxon>
        <taxon>Viridiplantae</taxon>
        <taxon>Streptophyta</taxon>
        <taxon>Embryophyta</taxon>
        <taxon>Tracheophyta</taxon>
        <taxon>Spermatophyta</taxon>
        <taxon>Magnoliopsida</taxon>
        <taxon>eudicotyledons</taxon>
        <taxon>Gunneridae</taxon>
        <taxon>Pentapetalae</taxon>
        <taxon>asterids</taxon>
        <taxon>lamiids</taxon>
        <taxon>Gentianales</taxon>
        <taxon>Apocynaceae</taxon>
        <taxon>Rauvolfioideae</taxon>
        <taxon>Vinceae</taxon>
        <taxon>Catharanthinae</taxon>
        <taxon>Catharanthus</taxon>
    </lineage>
</organism>
<comment type="caution">
    <text evidence="1">The sequence shown here is derived from an EMBL/GenBank/DDBJ whole genome shotgun (WGS) entry which is preliminary data.</text>
</comment>
<proteinExistence type="predicted"/>
<dbReference type="Proteomes" id="UP001060085">
    <property type="component" value="Linkage Group LG06"/>
</dbReference>
<evidence type="ECO:0000313" key="2">
    <source>
        <dbReference type="Proteomes" id="UP001060085"/>
    </source>
</evidence>
<evidence type="ECO:0000313" key="1">
    <source>
        <dbReference type="EMBL" id="KAI5658870.1"/>
    </source>
</evidence>
<keyword evidence="2" id="KW-1185">Reference proteome</keyword>
<gene>
    <name evidence="1" type="ORF">M9H77_27663</name>
</gene>
<accession>A0ACC0ADC3</accession>
<name>A0ACC0ADC3_CATRO</name>
<reference evidence="2" key="1">
    <citation type="journal article" date="2023" name="Nat. Plants">
        <title>Single-cell RNA sequencing provides a high-resolution roadmap for understanding the multicellular compartmentation of specialized metabolism.</title>
        <authorList>
            <person name="Sun S."/>
            <person name="Shen X."/>
            <person name="Li Y."/>
            <person name="Li Y."/>
            <person name="Wang S."/>
            <person name="Li R."/>
            <person name="Zhang H."/>
            <person name="Shen G."/>
            <person name="Guo B."/>
            <person name="Wei J."/>
            <person name="Xu J."/>
            <person name="St-Pierre B."/>
            <person name="Chen S."/>
            <person name="Sun C."/>
        </authorList>
    </citation>
    <scope>NUCLEOTIDE SEQUENCE [LARGE SCALE GENOMIC DNA]</scope>
</reference>
<dbReference type="EMBL" id="CM044706">
    <property type="protein sequence ID" value="KAI5658870.1"/>
    <property type="molecule type" value="Genomic_DNA"/>
</dbReference>
<protein>
    <submittedName>
        <fullName evidence="1">Uncharacterized protein</fullName>
    </submittedName>
</protein>